<gene>
    <name evidence="2" type="ORF">NBEOAGPD_4553</name>
</gene>
<dbReference type="SUPFAM" id="SSF53448">
    <property type="entry name" value="Nucleotide-diphospho-sugar transferases"/>
    <property type="match status" value="1"/>
</dbReference>
<comment type="caution">
    <text evidence="2">The sequence shown here is derived from an EMBL/GenBank/DDBJ whole genome shotgun (WGS) entry which is preliminary data.</text>
</comment>
<evidence type="ECO:0000259" key="1">
    <source>
        <dbReference type="Pfam" id="PF00535"/>
    </source>
</evidence>
<organism evidence="2 3">
    <name type="scientific">Methylobacterium gregans</name>
    <dbReference type="NCBI Taxonomy" id="374424"/>
    <lineage>
        <taxon>Bacteria</taxon>
        <taxon>Pseudomonadati</taxon>
        <taxon>Pseudomonadota</taxon>
        <taxon>Alphaproteobacteria</taxon>
        <taxon>Hyphomicrobiales</taxon>
        <taxon>Methylobacteriaceae</taxon>
        <taxon>Methylobacterium</taxon>
    </lineage>
</organism>
<evidence type="ECO:0000313" key="3">
    <source>
        <dbReference type="Proteomes" id="UP001055108"/>
    </source>
</evidence>
<dbReference type="CDD" id="cd04186">
    <property type="entry name" value="GT_2_like_c"/>
    <property type="match status" value="1"/>
</dbReference>
<dbReference type="PANTHER" id="PTHR43179">
    <property type="entry name" value="RHAMNOSYLTRANSFERASE WBBL"/>
    <property type="match status" value="1"/>
</dbReference>
<reference evidence="2" key="1">
    <citation type="journal article" date="2016" name="Front. Microbiol.">
        <title>Genome Sequence of the Piezophilic, Mesophilic Sulfate-Reducing Bacterium Desulfovibrio indicus J2T.</title>
        <authorList>
            <person name="Cao J."/>
            <person name="Maignien L."/>
            <person name="Shao Z."/>
            <person name="Alain K."/>
            <person name="Jebbar M."/>
        </authorList>
    </citation>
    <scope>NUCLEOTIDE SEQUENCE</scope>
    <source>
        <strain evidence="2">NBRC 103626</strain>
    </source>
</reference>
<dbReference type="InterPro" id="IPR001173">
    <property type="entry name" value="Glyco_trans_2-like"/>
</dbReference>
<sequence length="296" mass="31311">MVPVQDLVAIVVAHDSAHALPDCLAALRAEGVPTIVVDNASRDGSADLAERLGARVIRNARNEGYGRANNIGVRAAAGAAHVLIVNPDLILRPGAVAALRAAAAAYPDAGLYAPRIVEPDGRFFFQAQSFLAPYLQNPSGRRDPPAGDACAPFLSGACLMVERALFLDLGGFDAAIFLFYEDDDLCRRVADAGRALVHVHGAEALHGRGRSSAPERGRVFRARWHIAWSQAYVARKYGLPDPSFGTFLTNGLKAILALLVLRRAGWERYGGAAAGALAALRGSSALAREGLDGDVR</sequence>
<keyword evidence="3" id="KW-1185">Reference proteome</keyword>
<name>A0AA37HVD4_9HYPH</name>
<dbReference type="EMBL" id="BPQM01000133">
    <property type="protein sequence ID" value="GJD81307.1"/>
    <property type="molecule type" value="Genomic_DNA"/>
</dbReference>
<feature type="domain" description="Glycosyltransferase 2-like" evidence="1">
    <location>
        <begin position="10"/>
        <end position="166"/>
    </location>
</feature>
<evidence type="ECO:0000313" key="2">
    <source>
        <dbReference type="EMBL" id="GJD81307.1"/>
    </source>
</evidence>
<dbReference type="Pfam" id="PF00535">
    <property type="entry name" value="Glycos_transf_2"/>
    <property type="match status" value="1"/>
</dbReference>
<dbReference type="PANTHER" id="PTHR43179:SF7">
    <property type="entry name" value="RHAMNOSYLTRANSFERASE WBBL"/>
    <property type="match status" value="1"/>
</dbReference>
<reference evidence="2" key="2">
    <citation type="submission" date="2021-08" db="EMBL/GenBank/DDBJ databases">
        <authorList>
            <person name="Tani A."/>
            <person name="Ola A."/>
            <person name="Ogura Y."/>
            <person name="Katsura K."/>
            <person name="Hayashi T."/>
        </authorList>
    </citation>
    <scope>NUCLEOTIDE SEQUENCE</scope>
    <source>
        <strain evidence="2">NBRC 103626</strain>
    </source>
</reference>
<protein>
    <recommendedName>
        <fullName evidence="1">Glycosyltransferase 2-like domain-containing protein</fullName>
    </recommendedName>
</protein>
<dbReference type="Gene3D" id="3.90.550.10">
    <property type="entry name" value="Spore Coat Polysaccharide Biosynthesis Protein SpsA, Chain A"/>
    <property type="match status" value="1"/>
</dbReference>
<dbReference type="InterPro" id="IPR029044">
    <property type="entry name" value="Nucleotide-diphossugar_trans"/>
</dbReference>
<accession>A0AA37HVD4</accession>
<proteinExistence type="predicted"/>
<dbReference type="AlphaFoldDB" id="A0AA37HVD4"/>
<dbReference type="Proteomes" id="UP001055108">
    <property type="component" value="Unassembled WGS sequence"/>
</dbReference>